<dbReference type="HOGENOM" id="CLU_2251715_0_0_1"/>
<evidence type="ECO:0000313" key="1">
    <source>
        <dbReference type="EMBL" id="KIM24946.1"/>
    </source>
</evidence>
<reference evidence="1 2" key="1">
    <citation type="submission" date="2014-04" db="EMBL/GenBank/DDBJ databases">
        <authorList>
            <consortium name="DOE Joint Genome Institute"/>
            <person name="Kuo A."/>
            <person name="Zuccaro A."/>
            <person name="Kohler A."/>
            <person name="Nagy L.G."/>
            <person name="Floudas D."/>
            <person name="Copeland A."/>
            <person name="Barry K.W."/>
            <person name="Cichocki N."/>
            <person name="Veneault-Fourrey C."/>
            <person name="LaButti K."/>
            <person name="Lindquist E.A."/>
            <person name="Lipzen A."/>
            <person name="Lundell T."/>
            <person name="Morin E."/>
            <person name="Murat C."/>
            <person name="Sun H."/>
            <person name="Tunlid A."/>
            <person name="Henrissat B."/>
            <person name="Grigoriev I.V."/>
            <person name="Hibbett D.S."/>
            <person name="Martin F."/>
            <person name="Nordberg H.P."/>
            <person name="Cantor M.N."/>
            <person name="Hua S.X."/>
        </authorList>
    </citation>
    <scope>NUCLEOTIDE SEQUENCE [LARGE SCALE GENOMIC DNA]</scope>
    <source>
        <strain evidence="1 2">MAFF 305830</strain>
    </source>
</reference>
<evidence type="ECO:0000313" key="2">
    <source>
        <dbReference type="Proteomes" id="UP000054097"/>
    </source>
</evidence>
<protein>
    <submittedName>
        <fullName evidence="1">Uncharacterized protein</fullName>
    </submittedName>
</protein>
<proteinExistence type="predicted"/>
<name>A0A0C3B075_SERVB</name>
<accession>A0A0C3B075</accession>
<reference evidence="2" key="2">
    <citation type="submission" date="2015-01" db="EMBL/GenBank/DDBJ databases">
        <title>Evolutionary Origins and Diversification of the Mycorrhizal Mutualists.</title>
        <authorList>
            <consortium name="DOE Joint Genome Institute"/>
            <consortium name="Mycorrhizal Genomics Consortium"/>
            <person name="Kohler A."/>
            <person name="Kuo A."/>
            <person name="Nagy L.G."/>
            <person name="Floudas D."/>
            <person name="Copeland A."/>
            <person name="Barry K.W."/>
            <person name="Cichocki N."/>
            <person name="Veneault-Fourrey C."/>
            <person name="LaButti K."/>
            <person name="Lindquist E.A."/>
            <person name="Lipzen A."/>
            <person name="Lundell T."/>
            <person name="Morin E."/>
            <person name="Murat C."/>
            <person name="Riley R."/>
            <person name="Ohm R."/>
            <person name="Sun H."/>
            <person name="Tunlid A."/>
            <person name="Henrissat B."/>
            <person name="Grigoriev I.V."/>
            <person name="Hibbett D.S."/>
            <person name="Martin F."/>
        </authorList>
    </citation>
    <scope>NUCLEOTIDE SEQUENCE [LARGE SCALE GENOMIC DNA]</scope>
    <source>
        <strain evidence="2">MAFF 305830</strain>
    </source>
</reference>
<dbReference type="Proteomes" id="UP000054097">
    <property type="component" value="Unassembled WGS sequence"/>
</dbReference>
<gene>
    <name evidence="1" type="ORF">M408DRAFT_225181</name>
</gene>
<sequence length="104" mass="12232">MPQSIRSTGYLFFDSIFIIISWPDLGRYPLRRRKNGKRQSINDLGMELKVKFRRNSAENMTIKYYIYVTIRRRNQGGDMVGFQVCSSFVKPTSDSDVEAWMMGY</sequence>
<keyword evidence="2" id="KW-1185">Reference proteome</keyword>
<dbReference type="AlphaFoldDB" id="A0A0C3B075"/>
<dbReference type="EMBL" id="KN824318">
    <property type="protein sequence ID" value="KIM24946.1"/>
    <property type="molecule type" value="Genomic_DNA"/>
</dbReference>
<organism evidence="1 2">
    <name type="scientific">Serendipita vermifera MAFF 305830</name>
    <dbReference type="NCBI Taxonomy" id="933852"/>
    <lineage>
        <taxon>Eukaryota</taxon>
        <taxon>Fungi</taxon>
        <taxon>Dikarya</taxon>
        <taxon>Basidiomycota</taxon>
        <taxon>Agaricomycotina</taxon>
        <taxon>Agaricomycetes</taxon>
        <taxon>Sebacinales</taxon>
        <taxon>Serendipitaceae</taxon>
        <taxon>Serendipita</taxon>
    </lineage>
</organism>